<dbReference type="InterPro" id="IPR007016">
    <property type="entry name" value="O-antigen_ligase-rel_domated"/>
</dbReference>
<feature type="transmembrane region" description="Helical" evidence="5">
    <location>
        <begin position="253"/>
        <end position="270"/>
    </location>
</feature>
<evidence type="ECO:0000256" key="2">
    <source>
        <dbReference type="ARBA" id="ARBA00022692"/>
    </source>
</evidence>
<accession>A0AAE3KDQ8</accession>
<keyword evidence="8" id="KW-1185">Reference proteome</keyword>
<proteinExistence type="predicted"/>
<dbReference type="Proteomes" id="UP001205843">
    <property type="component" value="Unassembled WGS sequence"/>
</dbReference>
<feature type="transmembrane region" description="Helical" evidence="5">
    <location>
        <begin position="109"/>
        <end position="126"/>
    </location>
</feature>
<feature type="transmembrane region" description="Helical" evidence="5">
    <location>
        <begin position="222"/>
        <end position="246"/>
    </location>
</feature>
<dbReference type="GO" id="GO:0016874">
    <property type="term" value="F:ligase activity"/>
    <property type="evidence" value="ECO:0007669"/>
    <property type="project" value="UniProtKB-KW"/>
</dbReference>
<evidence type="ECO:0000256" key="1">
    <source>
        <dbReference type="ARBA" id="ARBA00004141"/>
    </source>
</evidence>
<feature type="transmembrane region" description="Helical" evidence="5">
    <location>
        <begin position="81"/>
        <end position="97"/>
    </location>
</feature>
<dbReference type="PANTHER" id="PTHR37422">
    <property type="entry name" value="TEICHURONIC ACID BIOSYNTHESIS PROTEIN TUAE"/>
    <property type="match status" value="1"/>
</dbReference>
<keyword evidence="2 5" id="KW-0812">Transmembrane</keyword>
<evidence type="ECO:0000256" key="5">
    <source>
        <dbReference type="SAM" id="Phobius"/>
    </source>
</evidence>
<name>A0AAE3KDQ8_9GAMM</name>
<comment type="subcellular location">
    <subcellularLocation>
        <location evidence="1">Membrane</location>
        <topology evidence="1">Multi-pass membrane protein</topology>
    </subcellularLocation>
</comment>
<organism evidence="7 8">
    <name type="scientific">Natronocella acetinitrilica</name>
    <dbReference type="NCBI Taxonomy" id="414046"/>
    <lineage>
        <taxon>Bacteria</taxon>
        <taxon>Pseudomonadati</taxon>
        <taxon>Pseudomonadota</taxon>
        <taxon>Gammaproteobacteria</taxon>
        <taxon>Chromatiales</taxon>
        <taxon>Ectothiorhodospiraceae</taxon>
        <taxon>Natronocella</taxon>
    </lineage>
</organism>
<keyword evidence="3 5" id="KW-1133">Transmembrane helix</keyword>
<dbReference type="PANTHER" id="PTHR37422:SF13">
    <property type="entry name" value="LIPOPOLYSACCHARIDE BIOSYNTHESIS PROTEIN PA4999-RELATED"/>
    <property type="match status" value="1"/>
</dbReference>
<gene>
    <name evidence="7" type="ORF">J2T57_004325</name>
</gene>
<dbReference type="Pfam" id="PF04932">
    <property type="entry name" value="Wzy_C"/>
    <property type="match status" value="1"/>
</dbReference>
<comment type="caution">
    <text evidence="7">The sequence shown here is derived from an EMBL/GenBank/DDBJ whole genome shotgun (WGS) entry which is preliminary data.</text>
</comment>
<reference evidence="7" key="1">
    <citation type="submission" date="2022-03" db="EMBL/GenBank/DDBJ databases">
        <title>Genomic Encyclopedia of Type Strains, Phase III (KMG-III): the genomes of soil and plant-associated and newly described type strains.</title>
        <authorList>
            <person name="Whitman W."/>
        </authorList>
    </citation>
    <scope>NUCLEOTIDE SEQUENCE</scope>
    <source>
        <strain evidence="7">ANL 6-2</strain>
    </source>
</reference>
<dbReference type="InterPro" id="IPR051533">
    <property type="entry name" value="WaaL-like"/>
</dbReference>
<keyword evidence="4 5" id="KW-0472">Membrane</keyword>
<protein>
    <submittedName>
        <fullName evidence="7">O-antigen ligase</fullName>
    </submittedName>
</protein>
<evidence type="ECO:0000256" key="4">
    <source>
        <dbReference type="ARBA" id="ARBA00023136"/>
    </source>
</evidence>
<evidence type="ECO:0000259" key="6">
    <source>
        <dbReference type="Pfam" id="PF04932"/>
    </source>
</evidence>
<feature type="transmembrane region" description="Helical" evidence="5">
    <location>
        <begin position="51"/>
        <end position="69"/>
    </location>
</feature>
<feature type="domain" description="O-antigen ligase-related" evidence="6">
    <location>
        <begin position="221"/>
        <end position="356"/>
    </location>
</feature>
<dbReference type="AlphaFoldDB" id="A0AAE3KDQ8"/>
<evidence type="ECO:0000256" key="3">
    <source>
        <dbReference type="ARBA" id="ARBA00022989"/>
    </source>
</evidence>
<feature type="transmembrane region" description="Helical" evidence="5">
    <location>
        <begin position="20"/>
        <end position="39"/>
    </location>
</feature>
<feature type="transmembrane region" description="Helical" evidence="5">
    <location>
        <begin position="414"/>
        <end position="430"/>
    </location>
</feature>
<feature type="transmembrane region" description="Helical" evidence="5">
    <location>
        <begin position="182"/>
        <end position="202"/>
    </location>
</feature>
<evidence type="ECO:0000313" key="8">
    <source>
        <dbReference type="Proteomes" id="UP001205843"/>
    </source>
</evidence>
<dbReference type="EMBL" id="JALJXV010000014">
    <property type="protein sequence ID" value="MCP1677151.1"/>
    <property type="molecule type" value="Genomic_DNA"/>
</dbReference>
<sequence length="459" mass="50858">MSAPAHQLAIAKAKEKVKDATVPSAVFFLYCIFVFEYFFRLSARIPGMGQLRPTMVLFLLLTIALFMQADKVRDKLKEPPVQIILVLFMYLFVSFPLVEWPGSVIRQHVQPFILAVCFLFFTAMVVDTDRRLKLFVLLFVVLQAWRVIEPFGNYLLTGELGGRTHIGGGEFAGRLNGARADVINANGLGFVIVTTLAFMHFLMGGSKSFMIRFAYYGLAGTFLYALMLTSSRGAFVTLIVLVAFMIWDSKRKVLFVGLLAVASVLAWSGLSDFHKDRYLSLISSDTSTASGATADGRIRGMTTEFRLGLKRPIFGHGLGTTPEAKVNQLGGRRQAAHNLYAELLIEIGAIGAIIFLAYLFKLRSAVKDNLLAFKRAVRQGVPVDGFMLNLNKALLVVFWVYAVYSINYFGLSQDYWYIFGGLCIAFARSIKRNREVYFGTESAPLQGAGGAGTKRPLSA</sequence>
<dbReference type="RefSeq" id="WP_253485332.1">
    <property type="nucleotide sequence ID" value="NZ_JALJXV010000014.1"/>
</dbReference>
<feature type="transmembrane region" description="Helical" evidence="5">
    <location>
        <begin position="381"/>
        <end position="402"/>
    </location>
</feature>
<dbReference type="GO" id="GO:0016020">
    <property type="term" value="C:membrane"/>
    <property type="evidence" value="ECO:0007669"/>
    <property type="project" value="UniProtKB-SubCell"/>
</dbReference>
<keyword evidence="7" id="KW-0436">Ligase</keyword>
<evidence type="ECO:0000313" key="7">
    <source>
        <dbReference type="EMBL" id="MCP1677151.1"/>
    </source>
</evidence>
<feature type="transmembrane region" description="Helical" evidence="5">
    <location>
        <begin position="339"/>
        <end position="360"/>
    </location>
</feature>